<evidence type="ECO:0000259" key="6">
    <source>
        <dbReference type="Pfam" id="PF14873"/>
    </source>
</evidence>
<evidence type="ECO:0000256" key="3">
    <source>
        <dbReference type="ARBA" id="ARBA00012733"/>
    </source>
</evidence>
<dbReference type="EC" id="3.2.1.18" evidence="3"/>
<feature type="domain" description="Sialidase" evidence="5">
    <location>
        <begin position="206"/>
        <end position="491"/>
    </location>
</feature>
<feature type="signal peptide" evidence="4">
    <location>
        <begin position="1"/>
        <end position="22"/>
    </location>
</feature>
<comment type="catalytic activity">
    <reaction evidence="1">
        <text>Hydrolysis of alpha-(2-&gt;3)-, alpha-(2-&gt;6)-, alpha-(2-&gt;8)- glycosidic linkages of terminal sialic acid residues in oligosaccharides, glycoproteins, glycolipids, colominic acid and synthetic substrates.</text>
        <dbReference type="EC" id="3.2.1.18"/>
    </reaction>
</comment>
<dbReference type="GO" id="GO:0009313">
    <property type="term" value="P:oligosaccharide catabolic process"/>
    <property type="evidence" value="ECO:0007669"/>
    <property type="project" value="TreeGrafter"/>
</dbReference>
<dbReference type="GO" id="GO:0004308">
    <property type="term" value="F:exo-alpha-sialidase activity"/>
    <property type="evidence" value="ECO:0007669"/>
    <property type="project" value="UniProtKB-EC"/>
</dbReference>
<organism evidence="7 8">
    <name type="scientific">Caecibacteroides pullorum</name>
    <dbReference type="NCBI Taxonomy" id="2725562"/>
    <lineage>
        <taxon>Bacteria</taxon>
        <taxon>Pseudomonadati</taxon>
        <taxon>Bacteroidota</taxon>
        <taxon>Bacteroidia</taxon>
        <taxon>Bacteroidales</taxon>
        <taxon>Bacteroidaceae</taxon>
        <taxon>Caecibacteroides</taxon>
    </lineage>
</organism>
<evidence type="ECO:0000313" key="8">
    <source>
        <dbReference type="Proteomes" id="UP000698924"/>
    </source>
</evidence>
<evidence type="ECO:0000256" key="2">
    <source>
        <dbReference type="ARBA" id="ARBA00009348"/>
    </source>
</evidence>
<dbReference type="GO" id="GO:0005737">
    <property type="term" value="C:cytoplasm"/>
    <property type="evidence" value="ECO:0007669"/>
    <property type="project" value="TreeGrafter"/>
</dbReference>
<dbReference type="Gene3D" id="2.120.10.10">
    <property type="match status" value="1"/>
</dbReference>
<dbReference type="SUPFAM" id="SSF50939">
    <property type="entry name" value="Sialidases"/>
    <property type="match status" value="1"/>
</dbReference>
<dbReference type="InterPro" id="IPR011040">
    <property type="entry name" value="Sialidase"/>
</dbReference>
<keyword evidence="8" id="KW-1185">Reference proteome</keyword>
<proteinExistence type="inferred from homology"/>
<evidence type="ECO:0000313" key="7">
    <source>
        <dbReference type="EMBL" id="MBM6857726.1"/>
    </source>
</evidence>
<keyword evidence="4" id="KW-0732">Signal</keyword>
<dbReference type="EMBL" id="JACJMO010000011">
    <property type="protein sequence ID" value="MBM6857726.1"/>
    <property type="molecule type" value="Genomic_DNA"/>
</dbReference>
<dbReference type="InterPro" id="IPR036278">
    <property type="entry name" value="Sialidase_sf"/>
</dbReference>
<feature type="chain" id="PRO_5041270358" description="exo-alpha-sialidase" evidence="4">
    <location>
        <begin position="23"/>
        <end position="548"/>
    </location>
</feature>
<comment type="caution">
    <text evidence="7">The sequence shown here is derived from an EMBL/GenBank/DDBJ whole genome shotgun (WGS) entry which is preliminary data.</text>
</comment>
<reference evidence="7 8" key="1">
    <citation type="journal article" date="2021" name="Sci. Rep.">
        <title>The distribution of antibiotic resistance genes in chicken gut microbiota commensals.</title>
        <authorList>
            <person name="Juricova H."/>
            <person name="Matiasovicova J."/>
            <person name="Kubasova T."/>
            <person name="Cejkova D."/>
            <person name="Rychlik I."/>
        </authorList>
    </citation>
    <scope>NUCLEOTIDE SEQUENCE [LARGE SCALE GENOMIC DNA]</scope>
    <source>
        <strain evidence="7 8">An421</strain>
    </source>
</reference>
<dbReference type="Pfam" id="PF14873">
    <property type="entry name" value="BNR_assoc_N"/>
    <property type="match status" value="1"/>
</dbReference>
<comment type="similarity">
    <text evidence="2">Belongs to the glycosyl hydrolase 33 family.</text>
</comment>
<feature type="domain" description="Sialidase N-terminal" evidence="6">
    <location>
        <begin position="26"/>
        <end position="174"/>
    </location>
</feature>
<dbReference type="RefSeq" id="WP_204971891.1">
    <property type="nucleotide sequence ID" value="NZ_JAAZTS010000012.1"/>
</dbReference>
<evidence type="ECO:0000256" key="1">
    <source>
        <dbReference type="ARBA" id="ARBA00000427"/>
    </source>
</evidence>
<dbReference type="GO" id="GO:0006689">
    <property type="term" value="P:ganglioside catabolic process"/>
    <property type="evidence" value="ECO:0007669"/>
    <property type="project" value="TreeGrafter"/>
</dbReference>
<sequence>MKKVTSFLLLAALCCPAWQAVASVTDTVFIRETNIPVLIDRQDNELFHLRIDNGEGKKLDRVSLDLGTEVDLAQVEAVKLYYGGTECMERTGKGYYAPVAYVSAYTVGQTRAANPSYSILKSEVRSPGRQVVFDVNQSLYPGINYFWVSLQMKPQASLLAKFLASVSSVEIDGQAAPLKLANGPRVHRMGFGVRQAGDDGVAAYRIPGLVTSNKGTLLAVYDVRHNSSVDLQEYIEIGLSRSIDGGQTWEKMQIPMSFGEYGGLPKAQNGVGDPAILVDKQTGTIWIMAAWTHGMGNARAWNNSGQGMTLEETAQLMLVKSDDDGKTWSEPINITSQVKSPEWYFLLQGPGRGISMVDGTLVFAGQFIGADRIPCACIIYSKDHGKTWHISQPARSNTTESQVAEVEPGVLMLNMRDNRGGSRAVAVTRDFGATWEEHPSSRKALVEPVCMASLLHVAAEDNVTGKPILLFSNPDSPKNRHRMTIKASLDNGLTWLPENRLMLDEGGSWGYSCLTMIDRETVGILYESSTAHILFQAVKLEDILNLNK</sequence>
<dbReference type="PANTHER" id="PTHR10628">
    <property type="entry name" value="SIALIDASE"/>
    <property type="match status" value="1"/>
</dbReference>
<dbReference type="InterPro" id="IPR026856">
    <property type="entry name" value="Sialidase_fam"/>
</dbReference>
<protein>
    <recommendedName>
        <fullName evidence="3">exo-alpha-sialidase</fullName>
        <ecNumber evidence="3">3.2.1.18</ecNumber>
    </recommendedName>
</protein>
<dbReference type="Pfam" id="PF13859">
    <property type="entry name" value="BNR_3"/>
    <property type="match status" value="1"/>
</dbReference>
<dbReference type="Gene3D" id="2.60.40.1290">
    <property type="match status" value="1"/>
</dbReference>
<dbReference type="GO" id="GO:0016020">
    <property type="term" value="C:membrane"/>
    <property type="evidence" value="ECO:0007669"/>
    <property type="project" value="TreeGrafter"/>
</dbReference>
<gene>
    <name evidence="7" type="ORF">H6D15_08965</name>
</gene>
<dbReference type="AlphaFoldDB" id="A0AA40ZTI0"/>
<name>A0AA40ZTI0_9BACT</name>
<dbReference type="InterPro" id="IPR029456">
    <property type="entry name" value="Sialidase_N"/>
</dbReference>
<dbReference type="PANTHER" id="PTHR10628:SF30">
    <property type="entry name" value="EXO-ALPHA-SIALIDASE"/>
    <property type="match status" value="1"/>
</dbReference>
<dbReference type="Proteomes" id="UP000698924">
    <property type="component" value="Unassembled WGS sequence"/>
</dbReference>
<dbReference type="CDD" id="cd15482">
    <property type="entry name" value="Sialidase_non-viral"/>
    <property type="match status" value="1"/>
</dbReference>
<accession>A0AA40ZTI0</accession>
<evidence type="ECO:0000259" key="5">
    <source>
        <dbReference type="Pfam" id="PF13859"/>
    </source>
</evidence>
<evidence type="ECO:0000256" key="4">
    <source>
        <dbReference type="SAM" id="SignalP"/>
    </source>
</evidence>